<dbReference type="InterPro" id="IPR001087">
    <property type="entry name" value="GDSL"/>
</dbReference>
<dbReference type="OrthoDB" id="1600564at2759"/>
<gene>
    <name evidence="2" type="ORF">AYI70_g4707</name>
</gene>
<keyword evidence="3" id="KW-1185">Reference proteome</keyword>
<dbReference type="EMBL" id="LSSN01001469">
    <property type="protein sequence ID" value="OMJ19502.1"/>
    <property type="molecule type" value="Genomic_DNA"/>
</dbReference>
<dbReference type="SUPFAM" id="SSF52266">
    <property type="entry name" value="SGNH hydrolase"/>
    <property type="match status" value="1"/>
</dbReference>
<comment type="caution">
    <text evidence="2">The sequence shown here is derived from an EMBL/GenBank/DDBJ whole genome shotgun (WGS) entry which is preliminary data.</text>
</comment>
<dbReference type="Proteomes" id="UP000187283">
    <property type="component" value="Unassembled WGS sequence"/>
</dbReference>
<protein>
    <submittedName>
        <fullName evidence="2">Thermolabile hemolysin</fullName>
    </submittedName>
</protein>
<evidence type="ECO:0000313" key="2">
    <source>
        <dbReference type="EMBL" id="OMJ19502.1"/>
    </source>
</evidence>
<dbReference type="GO" id="GO:0016788">
    <property type="term" value="F:hydrolase activity, acting on ester bonds"/>
    <property type="evidence" value="ECO:0007669"/>
    <property type="project" value="InterPro"/>
</dbReference>
<dbReference type="AlphaFoldDB" id="A0A1R1XXT8"/>
<dbReference type="PANTHER" id="PTHR45648">
    <property type="entry name" value="GDSL LIPASE/ACYLHYDROLASE FAMILY PROTEIN (AFU_ORTHOLOGUE AFUA_4G14700)"/>
    <property type="match status" value="1"/>
</dbReference>
<dbReference type="STRING" id="133412.A0A1R1XXT8"/>
<sequence length="380" mass="41524">MLVVFGNSLSDIGNLANSENPVPFWEYRFSNGPVWNEYLSYFNNYTLVNYAFGGATSNNTFVDSMADASVKVPSLQDQIGNFTSTFNRTFSSGSLDNDIAVVEIGSNDIFNLKNTTLAADPLFVDKYTDGMVANIAEGVKRLSAFGYKKFLVSDIPDLSKTPSILNYGANSTPGMSMESIATSSVNTTAKIYRAAVKNIVDIVNKKISAEVDAISKQKKDAIDYIRLVSIKNVIEIAVQPAISKMLNITVIDEECYPVNNGVLVSSCTNSDNYAYVDSVHPNTRVHALAASVFASVIKDKGFSVNESSIRSLIDRYDIVNAGARNNFLFSGSSVSRGTLLVDEYNMASATLNAKEIAKEKNEDSTVTSNSRILRSRFFRL</sequence>
<reference evidence="2 3" key="1">
    <citation type="submission" date="2017-01" db="EMBL/GenBank/DDBJ databases">
        <authorList>
            <person name="Mah S.A."/>
            <person name="Swanson W.J."/>
            <person name="Moy G.W."/>
            <person name="Vacquier V.D."/>
        </authorList>
    </citation>
    <scope>NUCLEOTIDE SEQUENCE [LARGE SCALE GENOMIC DNA]</scope>
    <source>
        <strain evidence="2 3">GSMNP</strain>
    </source>
</reference>
<accession>A0A1R1XXT8</accession>
<organism evidence="2 3">
    <name type="scientific">Smittium culicis</name>
    <dbReference type="NCBI Taxonomy" id="133412"/>
    <lineage>
        <taxon>Eukaryota</taxon>
        <taxon>Fungi</taxon>
        <taxon>Fungi incertae sedis</taxon>
        <taxon>Zoopagomycota</taxon>
        <taxon>Kickxellomycotina</taxon>
        <taxon>Harpellomycetes</taxon>
        <taxon>Harpellales</taxon>
        <taxon>Legeriomycetaceae</taxon>
        <taxon>Smittium</taxon>
    </lineage>
</organism>
<dbReference type="Gene3D" id="3.40.50.1110">
    <property type="entry name" value="SGNH hydrolase"/>
    <property type="match status" value="1"/>
</dbReference>
<dbReference type="PANTHER" id="PTHR45648:SF22">
    <property type="entry name" value="GDSL LIPASE_ACYLHYDROLASE FAMILY PROTEIN (AFU_ORTHOLOGUE AFUA_4G14700)"/>
    <property type="match status" value="1"/>
</dbReference>
<dbReference type="CDD" id="cd01846">
    <property type="entry name" value="fatty_acyltransferase_like"/>
    <property type="match status" value="1"/>
</dbReference>
<dbReference type="Pfam" id="PF00657">
    <property type="entry name" value="Lipase_GDSL"/>
    <property type="match status" value="1"/>
</dbReference>
<name>A0A1R1XXT8_9FUNG</name>
<dbReference type="InterPro" id="IPR051058">
    <property type="entry name" value="GDSL_Est/Lipase"/>
</dbReference>
<evidence type="ECO:0000313" key="3">
    <source>
        <dbReference type="Proteomes" id="UP000187283"/>
    </source>
</evidence>
<evidence type="ECO:0000256" key="1">
    <source>
        <dbReference type="ARBA" id="ARBA00022801"/>
    </source>
</evidence>
<proteinExistence type="predicted"/>
<dbReference type="InterPro" id="IPR036514">
    <property type="entry name" value="SGNH_hydro_sf"/>
</dbReference>
<keyword evidence="1" id="KW-0378">Hydrolase</keyword>